<organism evidence="1 2">
    <name type="scientific">Riccia fluitans</name>
    <dbReference type="NCBI Taxonomy" id="41844"/>
    <lineage>
        <taxon>Eukaryota</taxon>
        <taxon>Viridiplantae</taxon>
        <taxon>Streptophyta</taxon>
        <taxon>Embryophyta</taxon>
        <taxon>Marchantiophyta</taxon>
        <taxon>Marchantiopsida</taxon>
        <taxon>Marchantiidae</taxon>
        <taxon>Marchantiales</taxon>
        <taxon>Ricciaceae</taxon>
        <taxon>Riccia</taxon>
    </lineage>
</organism>
<dbReference type="PANTHER" id="PTHR22997:SF0">
    <property type="entry name" value="PIH1 DOMAIN-CONTAINING PROTEIN 1"/>
    <property type="match status" value="1"/>
</dbReference>
<evidence type="ECO:0000313" key="2">
    <source>
        <dbReference type="Proteomes" id="UP001605036"/>
    </source>
</evidence>
<evidence type="ECO:0008006" key="3">
    <source>
        <dbReference type="Google" id="ProtNLM"/>
    </source>
</evidence>
<proteinExistence type="predicted"/>
<name>A0ABD1Y134_9MARC</name>
<evidence type="ECO:0000313" key="1">
    <source>
        <dbReference type="EMBL" id="KAL2620453.1"/>
    </source>
</evidence>
<dbReference type="PANTHER" id="PTHR22997">
    <property type="entry name" value="PIH1 DOMAIN-CONTAINING PROTEIN 1"/>
    <property type="match status" value="1"/>
</dbReference>
<gene>
    <name evidence="1" type="ORF">R1flu_000658</name>
</gene>
<accession>A0ABD1Y134</accession>
<reference evidence="1 2" key="1">
    <citation type="submission" date="2024-09" db="EMBL/GenBank/DDBJ databases">
        <title>Chromosome-scale assembly of Riccia fluitans.</title>
        <authorList>
            <person name="Paukszto L."/>
            <person name="Sawicki J."/>
            <person name="Karawczyk K."/>
            <person name="Piernik-Szablinska J."/>
            <person name="Szczecinska M."/>
            <person name="Mazdziarz M."/>
        </authorList>
    </citation>
    <scope>NUCLEOTIDE SEQUENCE [LARGE SCALE GENOMIC DNA]</scope>
    <source>
        <strain evidence="1">Rf_01</strain>
        <tissue evidence="1">Aerial parts of the thallus</tissue>
    </source>
</reference>
<dbReference type="Proteomes" id="UP001605036">
    <property type="component" value="Unassembled WGS sequence"/>
</dbReference>
<dbReference type="AlphaFoldDB" id="A0ABD1Y134"/>
<dbReference type="EMBL" id="JBHFFA010000006">
    <property type="protein sequence ID" value="KAL2620453.1"/>
    <property type="molecule type" value="Genomic_DNA"/>
</dbReference>
<comment type="caution">
    <text evidence="1">The sequence shown here is derived from an EMBL/GenBank/DDBJ whole genome shotgun (WGS) entry which is preliminary data.</text>
</comment>
<keyword evidence="2" id="KW-1185">Reference proteome</keyword>
<dbReference type="InterPro" id="IPR050734">
    <property type="entry name" value="PIH1/Kintoun_subfamily"/>
</dbReference>
<protein>
    <recommendedName>
        <fullName evidence="3">Bacteriocin immunity protein</fullName>
    </recommendedName>
</protein>
<sequence length="79" mass="8898">MKNMTTMMKDPKFMELFADYAKELSDPNNRQEMENALREAENRGDKVPGFPSDKDILIPTAAFCAKAKNEKTGAKVSKL</sequence>